<organism evidence="2 3">
    <name type="scientific">Caenimonas aquaedulcis</name>
    <dbReference type="NCBI Taxonomy" id="2793270"/>
    <lineage>
        <taxon>Bacteria</taxon>
        <taxon>Pseudomonadati</taxon>
        <taxon>Pseudomonadota</taxon>
        <taxon>Betaproteobacteria</taxon>
        <taxon>Burkholderiales</taxon>
        <taxon>Comamonadaceae</taxon>
        <taxon>Caenimonas</taxon>
    </lineage>
</organism>
<evidence type="ECO:0000313" key="2">
    <source>
        <dbReference type="EMBL" id="MBG9388919.1"/>
    </source>
</evidence>
<dbReference type="SUPFAM" id="SSF55961">
    <property type="entry name" value="Bet v1-like"/>
    <property type="match status" value="1"/>
</dbReference>
<dbReference type="Pfam" id="PF10604">
    <property type="entry name" value="Polyketide_cyc2"/>
    <property type="match status" value="1"/>
</dbReference>
<dbReference type="RefSeq" id="WP_196986742.1">
    <property type="nucleotide sequence ID" value="NZ_JADWYS010000001.1"/>
</dbReference>
<feature type="transmembrane region" description="Helical" evidence="1">
    <location>
        <begin position="47"/>
        <end position="69"/>
    </location>
</feature>
<dbReference type="Gene3D" id="3.30.530.20">
    <property type="match status" value="1"/>
</dbReference>
<evidence type="ECO:0000313" key="3">
    <source>
        <dbReference type="Proteomes" id="UP000651050"/>
    </source>
</evidence>
<dbReference type="AlphaFoldDB" id="A0A931H5D4"/>
<comment type="caution">
    <text evidence="2">The sequence shown here is derived from an EMBL/GenBank/DDBJ whole genome shotgun (WGS) entry which is preliminary data.</text>
</comment>
<dbReference type="EMBL" id="JADWYS010000001">
    <property type="protein sequence ID" value="MBG9388919.1"/>
    <property type="molecule type" value="Genomic_DNA"/>
</dbReference>
<reference evidence="2" key="1">
    <citation type="submission" date="2020-11" db="EMBL/GenBank/DDBJ databases">
        <title>Bacterial whole genome sequence for Caenimonas sp. DR4.4.</title>
        <authorList>
            <person name="Le V."/>
            <person name="Ko S.-R."/>
            <person name="Ahn C.-Y."/>
            <person name="Oh H.-M."/>
        </authorList>
    </citation>
    <scope>NUCLEOTIDE SEQUENCE</scope>
    <source>
        <strain evidence="2">DR4.4</strain>
    </source>
</reference>
<keyword evidence="1" id="KW-1133">Transmembrane helix</keyword>
<feature type="transmembrane region" description="Helical" evidence="1">
    <location>
        <begin position="81"/>
        <end position="102"/>
    </location>
</feature>
<accession>A0A931H5D4</accession>
<proteinExistence type="predicted"/>
<sequence length="335" mass="37233">MTGTPTEDTGVATTRKTLPFSKAWPIAAGALAGVALRLIFLGKAGQAYAPMMAAFIYCAPILVGAVTVYVAERVARRSWGYYVWSAFLANCFFVLGTLMIMVEGLICAAVIIPVFAAFGALGGLAMGLVCRLTHWPKQTLYVAWAVPLLLGALETQIPLAERVRSVEQTRLIAAPPERVWAEIQTARDIQPSEVEDAWFFRIGVPLPRAGTSRLAGGERVRTLSLGKEVHFDQVVTDWDENRRVRWNHRYAPDSFPPYALDEHVVLGGRYFDITSTEYRLQPKGSATELSVRMDYRVSTPFNWYADPVAGVLLRNFEGVLLKFYARRSEALHLHP</sequence>
<dbReference type="InterPro" id="IPR023393">
    <property type="entry name" value="START-like_dom_sf"/>
</dbReference>
<feature type="transmembrane region" description="Helical" evidence="1">
    <location>
        <begin position="23"/>
        <end position="41"/>
    </location>
</feature>
<dbReference type="InterPro" id="IPR019587">
    <property type="entry name" value="Polyketide_cyclase/dehydratase"/>
</dbReference>
<dbReference type="Proteomes" id="UP000651050">
    <property type="component" value="Unassembled WGS sequence"/>
</dbReference>
<evidence type="ECO:0000256" key="1">
    <source>
        <dbReference type="SAM" id="Phobius"/>
    </source>
</evidence>
<feature type="transmembrane region" description="Helical" evidence="1">
    <location>
        <begin position="108"/>
        <end position="129"/>
    </location>
</feature>
<gene>
    <name evidence="2" type="ORF">I5803_12870</name>
</gene>
<keyword evidence="3" id="KW-1185">Reference proteome</keyword>
<name>A0A931H5D4_9BURK</name>
<keyword evidence="1" id="KW-0812">Transmembrane</keyword>
<protein>
    <submittedName>
        <fullName evidence="2">SRPBCC family protein</fullName>
    </submittedName>
</protein>
<keyword evidence="1" id="KW-0472">Membrane</keyword>